<sequence>MCQISFIRQNGLLNCHHNPTPKANIVVVCEVTRIFIDNGSSVNVIFLSAFDQLGINRDLFTFITFGDSMLHPIREMSLTTRFMIVDCLSSYIVILRRSFPIEMNVTIN</sequence>
<reference evidence="1 2" key="1">
    <citation type="submission" date="2018-10" db="EMBL/GenBank/DDBJ databases">
        <title>A high-quality apple genome assembly.</title>
        <authorList>
            <person name="Hu J."/>
        </authorList>
    </citation>
    <scope>NUCLEOTIDE SEQUENCE [LARGE SCALE GENOMIC DNA]</scope>
    <source>
        <strain evidence="2">cv. HFTH1</strain>
        <tissue evidence="1">Young leaf</tissue>
    </source>
</reference>
<gene>
    <name evidence="1" type="ORF">DVH24_042402</name>
</gene>
<name>A0A498J4E0_MALDO</name>
<comment type="caution">
    <text evidence="1">The sequence shown here is derived from an EMBL/GenBank/DDBJ whole genome shotgun (WGS) entry which is preliminary data.</text>
</comment>
<organism evidence="1 2">
    <name type="scientific">Malus domestica</name>
    <name type="common">Apple</name>
    <name type="synonym">Pyrus malus</name>
    <dbReference type="NCBI Taxonomy" id="3750"/>
    <lineage>
        <taxon>Eukaryota</taxon>
        <taxon>Viridiplantae</taxon>
        <taxon>Streptophyta</taxon>
        <taxon>Embryophyta</taxon>
        <taxon>Tracheophyta</taxon>
        <taxon>Spermatophyta</taxon>
        <taxon>Magnoliopsida</taxon>
        <taxon>eudicotyledons</taxon>
        <taxon>Gunneridae</taxon>
        <taxon>Pentapetalae</taxon>
        <taxon>rosids</taxon>
        <taxon>fabids</taxon>
        <taxon>Rosales</taxon>
        <taxon>Rosaceae</taxon>
        <taxon>Amygdaloideae</taxon>
        <taxon>Maleae</taxon>
        <taxon>Malus</taxon>
    </lineage>
</organism>
<protein>
    <submittedName>
        <fullName evidence="1">Uncharacterized protein</fullName>
    </submittedName>
</protein>
<dbReference type="EMBL" id="RDQH01000336">
    <property type="protein sequence ID" value="RXH88331.1"/>
    <property type="molecule type" value="Genomic_DNA"/>
</dbReference>
<proteinExistence type="predicted"/>
<evidence type="ECO:0000313" key="2">
    <source>
        <dbReference type="Proteomes" id="UP000290289"/>
    </source>
</evidence>
<evidence type="ECO:0000313" key="1">
    <source>
        <dbReference type="EMBL" id="RXH88331.1"/>
    </source>
</evidence>
<dbReference type="AlphaFoldDB" id="A0A498J4E0"/>
<dbReference type="Proteomes" id="UP000290289">
    <property type="component" value="Chromosome 10"/>
</dbReference>
<accession>A0A498J4E0</accession>
<keyword evidence="2" id="KW-1185">Reference proteome</keyword>